<protein>
    <submittedName>
        <fullName evidence="5">TPM domain-containing protein</fullName>
    </submittedName>
</protein>
<evidence type="ECO:0000313" key="6">
    <source>
        <dbReference type="Proteomes" id="UP001276902"/>
    </source>
</evidence>
<proteinExistence type="predicted"/>
<feature type="compositionally biased region" description="Gly residues" evidence="1">
    <location>
        <begin position="265"/>
        <end position="300"/>
    </location>
</feature>
<dbReference type="RefSeq" id="WP_320882682.1">
    <property type="nucleotide sequence ID" value="NZ_BAABZA010000009.1"/>
</dbReference>
<keyword evidence="2" id="KW-1133">Transmembrane helix</keyword>
<evidence type="ECO:0000256" key="1">
    <source>
        <dbReference type="SAM" id="MobiDB-lite"/>
    </source>
</evidence>
<comment type="caution">
    <text evidence="5">The sequence shown here is derived from an EMBL/GenBank/DDBJ whole genome shotgun (WGS) entry which is preliminary data.</text>
</comment>
<feature type="transmembrane region" description="Helical" evidence="2">
    <location>
        <begin position="199"/>
        <end position="223"/>
    </location>
</feature>
<evidence type="ECO:0000256" key="3">
    <source>
        <dbReference type="SAM" id="SignalP"/>
    </source>
</evidence>
<dbReference type="PANTHER" id="PTHR30373">
    <property type="entry name" value="UPF0603 PROTEIN YGCG"/>
    <property type="match status" value="1"/>
</dbReference>
<evidence type="ECO:0000259" key="4">
    <source>
        <dbReference type="Pfam" id="PF04536"/>
    </source>
</evidence>
<dbReference type="PANTHER" id="PTHR30373:SF2">
    <property type="entry name" value="UPF0603 PROTEIN YGCG"/>
    <property type="match status" value="1"/>
</dbReference>
<dbReference type="Proteomes" id="UP001276902">
    <property type="component" value="Unassembled WGS sequence"/>
</dbReference>
<feature type="domain" description="TPM" evidence="4">
    <location>
        <begin position="36"/>
        <end position="159"/>
    </location>
</feature>
<feature type="chain" id="PRO_5044266638" evidence="3">
    <location>
        <begin position="25"/>
        <end position="300"/>
    </location>
</feature>
<dbReference type="EMBL" id="JALDAW010000002">
    <property type="protein sequence ID" value="MDY5166520.1"/>
    <property type="molecule type" value="Genomic_DNA"/>
</dbReference>
<dbReference type="AlphaFoldDB" id="A0AB35UIP6"/>
<accession>A0AB35UIP6</accession>
<evidence type="ECO:0000256" key="2">
    <source>
        <dbReference type="SAM" id="Phobius"/>
    </source>
</evidence>
<dbReference type="InterPro" id="IPR007621">
    <property type="entry name" value="TPM_dom"/>
</dbReference>
<dbReference type="Gene3D" id="3.10.310.50">
    <property type="match status" value="1"/>
</dbReference>
<feature type="signal peptide" evidence="3">
    <location>
        <begin position="1"/>
        <end position="24"/>
    </location>
</feature>
<sequence>MKKNRIALLFAFVLMLLSPLAVQAYTIPEPSDDLYVSDYADVIDREVEEEIINANLELEEKNGVQIAVVTVDFLDGANIEDYAYDLFNQWGIGSAESNNGVLLLLAIGEDNYYCLAGDGLSNLLSAGRIKLLLNEYLEPDFASGDYSAGVSKTFNAIYDLVKDSSGTPIIQEPIYNDNSHYNSNSSSGTSSHRSSSVGIFSLLLGIFVLIVVFSIVLSFISAFTRPRGYVRRRPYWGGFFGPHVIIHHDHHDHYDRHDRGPRPPRGGGFGGGSSSFGGGRSSGGRSFGGGSSRGGGAGRH</sequence>
<feature type="compositionally biased region" description="Basic and acidic residues" evidence="1">
    <location>
        <begin position="251"/>
        <end position="261"/>
    </location>
</feature>
<reference evidence="5" key="1">
    <citation type="submission" date="2022-03" db="EMBL/GenBank/DDBJ databases">
        <title>First case of bacteraemia caused by Dielma fastidiosa in a patient hospitalised with diverticulitis.</title>
        <authorList>
            <person name="Forman-Ankjaer B."/>
            <person name="Hvid-Jensen F."/>
            <person name="Kobel C.M."/>
            <person name="Greve T."/>
        </authorList>
    </citation>
    <scope>NUCLEOTIDE SEQUENCE</scope>
    <source>
        <strain evidence="5">AUH_DF_2021</strain>
    </source>
</reference>
<dbReference type="Pfam" id="PF04536">
    <property type="entry name" value="TPM_phosphatase"/>
    <property type="match status" value="1"/>
</dbReference>
<gene>
    <name evidence="5" type="ORF">MQE39_00055</name>
</gene>
<evidence type="ECO:0000313" key="5">
    <source>
        <dbReference type="EMBL" id="MDY5166520.1"/>
    </source>
</evidence>
<organism evidence="5 6">
    <name type="scientific">Dielma fastidiosa</name>
    <dbReference type="NCBI Taxonomy" id="1034346"/>
    <lineage>
        <taxon>Bacteria</taxon>
        <taxon>Bacillati</taxon>
        <taxon>Bacillota</taxon>
        <taxon>Erysipelotrichia</taxon>
        <taxon>Erysipelotrichales</taxon>
        <taxon>Erysipelotrichaceae</taxon>
        <taxon>Dielma</taxon>
    </lineage>
</organism>
<keyword evidence="2" id="KW-0472">Membrane</keyword>
<feature type="region of interest" description="Disordered" evidence="1">
    <location>
        <begin position="251"/>
        <end position="300"/>
    </location>
</feature>
<keyword evidence="3" id="KW-0732">Signal</keyword>
<name>A0AB35UIP6_9FIRM</name>
<keyword evidence="2" id="KW-0812">Transmembrane</keyword>